<name>A0A9P6B789_9AGAM</name>
<dbReference type="EMBL" id="MU128920">
    <property type="protein sequence ID" value="KAF9519043.1"/>
    <property type="molecule type" value="Genomic_DNA"/>
</dbReference>
<gene>
    <name evidence="1" type="ORF">BS47DRAFT_1388465</name>
</gene>
<protein>
    <submittedName>
        <fullName evidence="1">Uncharacterized protein</fullName>
    </submittedName>
</protein>
<evidence type="ECO:0000313" key="2">
    <source>
        <dbReference type="Proteomes" id="UP000886523"/>
    </source>
</evidence>
<dbReference type="OrthoDB" id="5424209at2759"/>
<sequence length="108" mass="12114">MIDVVHFKKVRLDEAPGDEEDVKCEEEDKDEETVGAKKLVVSPVTIWFGIFSESASAMAAHNMAQDVLALLRDYQMTDVDIDYCESFYMCKASPQPLQPVNDLDPLAD</sequence>
<dbReference type="AlphaFoldDB" id="A0A9P6B789"/>
<proteinExistence type="predicted"/>
<reference evidence="1" key="1">
    <citation type="journal article" date="2020" name="Nat. Commun.">
        <title>Large-scale genome sequencing of mycorrhizal fungi provides insights into the early evolution of symbiotic traits.</title>
        <authorList>
            <person name="Miyauchi S."/>
            <person name="Kiss E."/>
            <person name="Kuo A."/>
            <person name="Drula E."/>
            <person name="Kohler A."/>
            <person name="Sanchez-Garcia M."/>
            <person name="Morin E."/>
            <person name="Andreopoulos B."/>
            <person name="Barry K.W."/>
            <person name="Bonito G."/>
            <person name="Buee M."/>
            <person name="Carver A."/>
            <person name="Chen C."/>
            <person name="Cichocki N."/>
            <person name="Clum A."/>
            <person name="Culley D."/>
            <person name="Crous P.W."/>
            <person name="Fauchery L."/>
            <person name="Girlanda M."/>
            <person name="Hayes R.D."/>
            <person name="Keri Z."/>
            <person name="LaButti K."/>
            <person name="Lipzen A."/>
            <person name="Lombard V."/>
            <person name="Magnuson J."/>
            <person name="Maillard F."/>
            <person name="Murat C."/>
            <person name="Nolan M."/>
            <person name="Ohm R.A."/>
            <person name="Pangilinan J."/>
            <person name="Pereira M.F."/>
            <person name="Perotto S."/>
            <person name="Peter M."/>
            <person name="Pfister S."/>
            <person name="Riley R."/>
            <person name="Sitrit Y."/>
            <person name="Stielow J.B."/>
            <person name="Szollosi G."/>
            <person name="Zifcakova L."/>
            <person name="Stursova M."/>
            <person name="Spatafora J.W."/>
            <person name="Tedersoo L."/>
            <person name="Vaario L.M."/>
            <person name="Yamada A."/>
            <person name="Yan M."/>
            <person name="Wang P."/>
            <person name="Xu J."/>
            <person name="Bruns T."/>
            <person name="Baldrian P."/>
            <person name="Vilgalys R."/>
            <person name="Dunand C."/>
            <person name="Henrissat B."/>
            <person name="Grigoriev I.V."/>
            <person name="Hibbett D."/>
            <person name="Nagy L.G."/>
            <person name="Martin F.M."/>
        </authorList>
    </citation>
    <scope>NUCLEOTIDE SEQUENCE</scope>
    <source>
        <strain evidence="1">UP504</strain>
    </source>
</reference>
<evidence type="ECO:0000313" key="1">
    <source>
        <dbReference type="EMBL" id="KAF9519043.1"/>
    </source>
</evidence>
<comment type="caution">
    <text evidence="1">The sequence shown here is derived from an EMBL/GenBank/DDBJ whole genome shotgun (WGS) entry which is preliminary data.</text>
</comment>
<accession>A0A9P6B789</accession>
<keyword evidence="2" id="KW-1185">Reference proteome</keyword>
<organism evidence="1 2">
    <name type="scientific">Hydnum rufescens UP504</name>
    <dbReference type="NCBI Taxonomy" id="1448309"/>
    <lineage>
        <taxon>Eukaryota</taxon>
        <taxon>Fungi</taxon>
        <taxon>Dikarya</taxon>
        <taxon>Basidiomycota</taxon>
        <taxon>Agaricomycotina</taxon>
        <taxon>Agaricomycetes</taxon>
        <taxon>Cantharellales</taxon>
        <taxon>Hydnaceae</taxon>
        <taxon>Hydnum</taxon>
    </lineage>
</organism>
<dbReference type="Proteomes" id="UP000886523">
    <property type="component" value="Unassembled WGS sequence"/>
</dbReference>